<reference evidence="1 2" key="1">
    <citation type="submission" date="2015-06" db="EMBL/GenBank/DDBJ databases">
        <authorList>
            <person name="Hoefler B.C."/>
            <person name="Straight P.D."/>
        </authorList>
    </citation>
    <scope>NUCLEOTIDE SEQUENCE [LARGE SCALE GENOMIC DNA]</scope>
    <source>
        <strain evidence="1 2">NRRL 3427</strain>
    </source>
</reference>
<dbReference type="EMBL" id="LGUP01000381">
    <property type="protein sequence ID" value="KOG12536.1"/>
    <property type="molecule type" value="Genomic_DNA"/>
</dbReference>
<dbReference type="Proteomes" id="UP000037023">
    <property type="component" value="Unassembled WGS sequence"/>
</dbReference>
<gene>
    <name evidence="1" type="ORF">ADK34_31920</name>
</gene>
<organism evidence="1 2">
    <name type="scientific">Streptomyces viridochromogenes</name>
    <dbReference type="NCBI Taxonomy" id="1938"/>
    <lineage>
        <taxon>Bacteria</taxon>
        <taxon>Bacillati</taxon>
        <taxon>Actinomycetota</taxon>
        <taxon>Actinomycetes</taxon>
        <taxon>Kitasatosporales</taxon>
        <taxon>Streptomycetaceae</taxon>
        <taxon>Streptomyces</taxon>
    </lineage>
</organism>
<name>A0A0L8JFY9_STRVR</name>
<evidence type="ECO:0000313" key="2">
    <source>
        <dbReference type="Proteomes" id="UP000037023"/>
    </source>
</evidence>
<protein>
    <submittedName>
        <fullName evidence="1">Uncharacterized protein</fullName>
    </submittedName>
</protein>
<comment type="caution">
    <text evidence="1">The sequence shown here is derived from an EMBL/GenBank/DDBJ whole genome shotgun (WGS) entry which is preliminary data.</text>
</comment>
<evidence type="ECO:0000313" key="1">
    <source>
        <dbReference type="EMBL" id="KOG12536.1"/>
    </source>
</evidence>
<dbReference type="AlphaFoldDB" id="A0A0L8JFY9"/>
<sequence>MRKPGSGTAETKHTLSRPYWTVTLPPSEGTVCSPGPPLHFEADGRGVDVTGARVAEGDGEGVRVVGCGDEGDAGVVVGAFGVVATDEAGTPTRTDGEGYTAWTDRAAGGVGRVRPMTKYTVSITAVTLAAVHDSHMRR</sequence>
<accession>A0A0L8JFY9</accession>
<dbReference type="PATRIC" id="fig|1938.6.peg.6862"/>
<proteinExistence type="predicted"/>